<evidence type="ECO:0000313" key="2">
    <source>
        <dbReference type="EMBL" id="SDL38904.1"/>
    </source>
</evidence>
<dbReference type="AlphaFoldDB" id="A0A1G9JP52"/>
<name>A0A1G9JP52_9ACTN</name>
<proteinExistence type="predicted"/>
<feature type="region of interest" description="Disordered" evidence="1">
    <location>
        <begin position="42"/>
        <end position="62"/>
    </location>
</feature>
<evidence type="ECO:0000313" key="3">
    <source>
        <dbReference type="Proteomes" id="UP000199155"/>
    </source>
</evidence>
<gene>
    <name evidence="2" type="ORF">SAMN05421806_13316</name>
</gene>
<dbReference type="Proteomes" id="UP000199155">
    <property type="component" value="Unassembled WGS sequence"/>
</dbReference>
<sequence>MPGHLPWGVGCYSRGSSWTSTPAPYRPFRFLVTVDMTNGDWLTSGNDRSGMAGTDTVRTGTA</sequence>
<dbReference type="STRING" id="417292.SAMN05421806_13316"/>
<accession>A0A1G9JP52</accession>
<reference evidence="2 3" key="1">
    <citation type="submission" date="2016-10" db="EMBL/GenBank/DDBJ databases">
        <authorList>
            <person name="de Groot N.N."/>
        </authorList>
    </citation>
    <scope>NUCLEOTIDE SEQUENCE [LARGE SCALE GENOMIC DNA]</scope>
    <source>
        <strain evidence="2 3">CGMCC 4.5727</strain>
    </source>
</reference>
<evidence type="ECO:0000256" key="1">
    <source>
        <dbReference type="SAM" id="MobiDB-lite"/>
    </source>
</evidence>
<dbReference type="EMBL" id="FNFF01000033">
    <property type="protein sequence ID" value="SDL38904.1"/>
    <property type="molecule type" value="Genomic_DNA"/>
</dbReference>
<keyword evidence="3" id="KW-1185">Reference proteome</keyword>
<protein>
    <submittedName>
        <fullName evidence="2">Uncharacterized protein</fullName>
    </submittedName>
</protein>
<organism evidence="2 3">
    <name type="scientific">Streptomyces indicus</name>
    <dbReference type="NCBI Taxonomy" id="417292"/>
    <lineage>
        <taxon>Bacteria</taxon>
        <taxon>Bacillati</taxon>
        <taxon>Actinomycetota</taxon>
        <taxon>Actinomycetes</taxon>
        <taxon>Kitasatosporales</taxon>
        <taxon>Streptomycetaceae</taxon>
        <taxon>Streptomyces</taxon>
    </lineage>
</organism>